<dbReference type="Gene3D" id="1.10.240.10">
    <property type="entry name" value="Tyrosyl-Transfer RNA Synthetase"/>
    <property type="match status" value="1"/>
</dbReference>
<dbReference type="CDD" id="cd00805">
    <property type="entry name" value="TyrRS_core"/>
    <property type="match status" value="1"/>
</dbReference>
<keyword evidence="6 10" id="KW-0030">Aminoacyl-tRNA synthetase</keyword>
<evidence type="ECO:0000256" key="5">
    <source>
        <dbReference type="ARBA" id="ARBA00022917"/>
    </source>
</evidence>
<sequence>MTNSNTLLTRRVDKVLPSKEALEKLMGKRKIKLYQGFDPTGTRLHLGHSIGLRKLMEFANAGHEVIFLFGTGTVLAGGGDPSDRDTGRKMITQEEIDANIKDWKKQVSPLVDWSKITIKQNGDWLIPLTLKEILEIANNISAIQLFKREMFQRRLQHGDTVWLSETLYPLLQGYDSVAMDVDLEIGGTDQEFNMLVGRELMKKMKNKEKFVLTTPMILGTDGKQMSKSSGNCVWLDDTAGEMYGKIMSLPDEQIESYFENLTNLSIKDIPTHPMEAKKMLAKDIVRQFHGEKEAEEAQKEFEEVFSRGGTPENTPTYSVKSPTIDIIEALTGSHLVTSRSEARRLLDQGGLEWNGEKLETAELEVGEGGTLKVGKHRFLKIEKG</sequence>
<dbReference type="EMBL" id="MHBZ01000019">
    <property type="protein sequence ID" value="OGY11346.1"/>
    <property type="molecule type" value="Genomic_DNA"/>
</dbReference>
<comment type="similarity">
    <text evidence="10">Belongs to the class-I aminoacyl-tRNA synthetase family.</text>
</comment>
<keyword evidence="2 10" id="KW-0436">Ligase</keyword>
<evidence type="ECO:0000256" key="8">
    <source>
        <dbReference type="NCBIfam" id="TIGR00234"/>
    </source>
</evidence>
<proteinExistence type="inferred from homology"/>
<dbReference type="EC" id="6.1.1.1" evidence="1 8"/>
<dbReference type="InterPro" id="IPR002305">
    <property type="entry name" value="aa-tRNA-synth_Ic"/>
</dbReference>
<dbReference type="InterPro" id="IPR014729">
    <property type="entry name" value="Rossmann-like_a/b/a_fold"/>
</dbReference>
<evidence type="ECO:0000256" key="2">
    <source>
        <dbReference type="ARBA" id="ARBA00022598"/>
    </source>
</evidence>
<dbReference type="PANTHER" id="PTHR11766">
    <property type="entry name" value="TYROSYL-TRNA SYNTHETASE"/>
    <property type="match status" value="1"/>
</dbReference>
<dbReference type="GO" id="GO:0003723">
    <property type="term" value="F:RNA binding"/>
    <property type="evidence" value="ECO:0007669"/>
    <property type="project" value="UniProtKB-KW"/>
</dbReference>
<dbReference type="Gene3D" id="3.40.50.620">
    <property type="entry name" value="HUPs"/>
    <property type="match status" value="1"/>
</dbReference>
<reference evidence="11 12" key="1">
    <citation type="journal article" date="2016" name="Nat. Commun.">
        <title>Thousands of microbial genomes shed light on interconnected biogeochemical processes in an aquifer system.</title>
        <authorList>
            <person name="Anantharaman K."/>
            <person name="Brown C.T."/>
            <person name="Hug L.A."/>
            <person name="Sharon I."/>
            <person name="Castelle C.J."/>
            <person name="Probst A.J."/>
            <person name="Thomas B.C."/>
            <person name="Singh A."/>
            <person name="Wilkins M.J."/>
            <person name="Karaoz U."/>
            <person name="Brodie E.L."/>
            <person name="Williams K.H."/>
            <person name="Hubbard S.S."/>
            <person name="Banfield J.F."/>
        </authorList>
    </citation>
    <scope>NUCLEOTIDE SEQUENCE [LARGE SCALE GENOMIC DNA]</scope>
</reference>
<dbReference type="PRINTS" id="PR01040">
    <property type="entry name" value="TRNASYNTHTYR"/>
</dbReference>
<dbReference type="GO" id="GO:0005524">
    <property type="term" value="F:ATP binding"/>
    <property type="evidence" value="ECO:0007669"/>
    <property type="project" value="UniProtKB-KW"/>
</dbReference>
<evidence type="ECO:0000256" key="6">
    <source>
        <dbReference type="ARBA" id="ARBA00023146"/>
    </source>
</evidence>
<dbReference type="AlphaFoldDB" id="A0A1G1V7J9"/>
<dbReference type="GO" id="GO:0006437">
    <property type="term" value="P:tyrosyl-tRNA aminoacylation"/>
    <property type="evidence" value="ECO:0007669"/>
    <property type="project" value="UniProtKB-UniRule"/>
</dbReference>
<keyword evidence="4 10" id="KW-0067">ATP-binding</keyword>
<evidence type="ECO:0000256" key="1">
    <source>
        <dbReference type="ARBA" id="ARBA00013160"/>
    </source>
</evidence>
<keyword evidence="9" id="KW-0694">RNA-binding</keyword>
<dbReference type="STRING" id="1797516.A3D26_02465"/>
<dbReference type="InterPro" id="IPR002307">
    <property type="entry name" value="Tyr-tRNA-ligase"/>
</dbReference>
<keyword evidence="5 10" id="KW-0648">Protein biosynthesis</keyword>
<dbReference type="Proteomes" id="UP000178319">
    <property type="component" value="Unassembled WGS sequence"/>
</dbReference>
<comment type="caution">
    <text evidence="11">The sequence shown here is derived from an EMBL/GenBank/DDBJ whole genome shotgun (WGS) entry which is preliminary data.</text>
</comment>
<dbReference type="Pfam" id="PF00579">
    <property type="entry name" value="tRNA-synt_1b"/>
    <property type="match status" value="1"/>
</dbReference>
<organism evidence="11 12">
    <name type="scientific">Candidatus Blackburnbacteria bacterium RIFCSPHIGHO2_02_FULL_44_20</name>
    <dbReference type="NCBI Taxonomy" id="1797516"/>
    <lineage>
        <taxon>Bacteria</taxon>
        <taxon>Candidatus Blackburniibacteriota</taxon>
    </lineage>
</organism>
<dbReference type="SUPFAM" id="SSF55174">
    <property type="entry name" value="Alpha-L RNA-binding motif"/>
    <property type="match status" value="1"/>
</dbReference>
<gene>
    <name evidence="11" type="ORF">A3D26_02465</name>
</gene>
<name>A0A1G1V7J9_9BACT</name>
<evidence type="ECO:0000256" key="4">
    <source>
        <dbReference type="ARBA" id="ARBA00022840"/>
    </source>
</evidence>
<accession>A0A1G1V7J9</accession>
<dbReference type="InterPro" id="IPR036986">
    <property type="entry name" value="S4_RNA-bd_sf"/>
</dbReference>
<evidence type="ECO:0000256" key="7">
    <source>
        <dbReference type="ARBA" id="ARBA00048248"/>
    </source>
</evidence>
<dbReference type="GO" id="GO:0004831">
    <property type="term" value="F:tyrosine-tRNA ligase activity"/>
    <property type="evidence" value="ECO:0007669"/>
    <property type="project" value="UniProtKB-UniRule"/>
</dbReference>
<dbReference type="SUPFAM" id="SSF52374">
    <property type="entry name" value="Nucleotidylyl transferase"/>
    <property type="match status" value="1"/>
</dbReference>
<dbReference type="NCBIfam" id="TIGR00234">
    <property type="entry name" value="tyrS"/>
    <property type="match status" value="1"/>
</dbReference>
<protein>
    <recommendedName>
        <fullName evidence="1 8">Tyrosine--tRNA ligase</fullName>
        <ecNumber evidence="1 8">6.1.1.1</ecNumber>
    </recommendedName>
</protein>
<dbReference type="InterPro" id="IPR024088">
    <property type="entry name" value="Tyr-tRNA-ligase_bac-type"/>
</dbReference>
<evidence type="ECO:0000256" key="3">
    <source>
        <dbReference type="ARBA" id="ARBA00022741"/>
    </source>
</evidence>
<keyword evidence="3 10" id="KW-0547">Nucleotide-binding</keyword>
<evidence type="ECO:0000256" key="10">
    <source>
        <dbReference type="RuleBase" id="RU363036"/>
    </source>
</evidence>
<evidence type="ECO:0000256" key="9">
    <source>
        <dbReference type="PROSITE-ProRule" id="PRU00182"/>
    </source>
</evidence>
<dbReference type="Gene3D" id="3.10.290.10">
    <property type="entry name" value="RNA-binding S4 domain"/>
    <property type="match status" value="1"/>
</dbReference>
<dbReference type="PANTHER" id="PTHR11766:SF1">
    <property type="entry name" value="TYROSINE--TRNA LIGASE"/>
    <property type="match status" value="1"/>
</dbReference>
<comment type="catalytic activity">
    <reaction evidence="7">
        <text>tRNA(Tyr) + L-tyrosine + ATP = L-tyrosyl-tRNA(Tyr) + AMP + diphosphate + H(+)</text>
        <dbReference type="Rhea" id="RHEA:10220"/>
        <dbReference type="Rhea" id="RHEA-COMP:9706"/>
        <dbReference type="Rhea" id="RHEA-COMP:9707"/>
        <dbReference type="ChEBI" id="CHEBI:15378"/>
        <dbReference type="ChEBI" id="CHEBI:30616"/>
        <dbReference type="ChEBI" id="CHEBI:33019"/>
        <dbReference type="ChEBI" id="CHEBI:58315"/>
        <dbReference type="ChEBI" id="CHEBI:78442"/>
        <dbReference type="ChEBI" id="CHEBI:78536"/>
        <dbReference type="ChEBI" id="CHEBI:456215"/>
        <dbReference type="EC" id="6.1.1.1"/>
    </reaction>
</comment>
<evidence type="ECO:0000313" key="12">
    <source>
        <dbReference type="Proteomes" id="UP000178319"/>
    </source>
</evidence>
<evidence type="ECO:0000313" key="11">
    <source>
        <dbReference type="EMBL" id="OGY11346.1"/>
    </source>
</evidence>
<dbReference type="PROSITE" id="PS50889">
    <property type="entry name" value="S4"/>
    <property type="match status" value="1"/>
</dbReference>
<dbReference type="GO" id="GO:0005829">
    <property type="term" value="C:cytosol"/>
    <property type="evidence" value="ECO:0007669"/>
    <property type="project" value="TreeGrafter"/>
</dbReference>